<comment type="caution">
    <text evidence="2">The sequence shown here is derived from an EMBL/GenBank/DDBJ whole genome shotgun (WGS) entry which is preliminary data.</text>
</comment>
<name>A0A368KJW7_9BACT</name>
<keyword evidence="2" id="KW-0378">Hydrolase</keyword>
<keyword evidence="2" id="KW-0645">Protease</keyword>
<keyword evidence="2" id="KW-0121">Carboxypeptidase</keyword>
<dbReference type="GO" id="GO:0004180">
    <property type="term" value="F:carboxypeptidase activity"/>
    <property type="evidence" value="ECO:0007669"/>
    <property type="project" value="UniProtKB-KW"/>
</dbReference>
<evidence type="ECO:0000313" key="2">
    <source>
        <dbReference type="EMBL" id="RCS41061.1"/>
    </source>
</evidence>
<accession>A0A368KJW7</accession>
<reference evidence="2 3" key="1">
    <citation type="submission" date="2018-07" db="EMBL/GenBank/DDBJ databases">
        <title>Comparative genomes isolates from brazilian mangrove.</title>
        <authorList>
            <person name="De Araujo J.E."/>
            <person name="Taketani R.G."/>
            <person name="Silva M.C.P."/>
            <person name="Lourenco M.V."/>
            <person name="Oliveira V.M."/>
            <person name="Andreote F.D."/>
        </authorList>
    </citation>
    <scope>NUCLEOTIDE SEQUENCE [LARGE SCALE GENOMIC DNA]</scope>
    <source>
        <strain evidence="2 3">HEX PRIS-MGV</strain>
    </source>
</reference>
<feature type="region of interest" description="Disordered" evidence="1">
    <location>
        <begin position="100"/>
        <end position="119"/>
    </location>
</feature>
<dbReference type="Proteomes" id="UP000253562">
    <property type="component" value="Unassembled WGS sequence"/>
</dbReference>
<sequence>MNRYGLMPIVLGLACVIGCNSESSTKVPGRSVTVEAGGIVTLNGKPLAGATVLFSSEQLNLTAYAKTDKAGRFQLSTYEPGDGAPAGHYRVAIKKVDHAVTSPSDHPALPPTTESSPLLPAKYADCETSDLEAVVAEGKDNSFTFQLFDLLETS</sequence>
<dbReference type="EMBL" id="QPEX01000045">
    <property type="protein sequence ID" value="RCS41061.1"/>
    <property type="molecule type" value="Genomic_DNA"/>
</dbReference>
<dbReference type="InterPro" id="IPR008969">
    <property type="entry name" value="CarboxyPept-like_regulatory"/>
</dbReference>
<organism evidence="2 3">
    <name type="scientific">Bremerella cremea</name>
    <dbReference type="NCBI Taxonomy" id="1031537"/>
    <lineage>
        <taxon>Bacteria</taxon>
        <taxon>Pseudomonadati</taxon>
        <taxon>Planctomycetota</taxon>
        <taxon>Planctomycetia</taxon>
        <taxon>Pirellulales</taxon>
        <taxon>Pirellulaceae</taxon>
        <taxon>Bremerella</taxon>
    </lineage>
</organism>
<dbReference type="AlphaFoldDB" id="A0A368KJW7"/>
<evidence type="ECO:0000256" key="1">
    <source>
        <dbReference type="SAM" id="MobiDB-lite"/>
    </source>
</evidence>
<dbReference type="SUPFAM" id="SSF49464">
    <property type="entry name" value="Carboxypeptidase regulatory domain-like"/>
    <property type="match status" value="1"/>
</dbReference>
<dbReference type="OrthoDB" id="281179at2"/>
<protein>
    <submittedName>
        <fullName evidence="2">Carboxypeptidase regulatory-like domain-containing protein</fullName>
    </submittedName>
</protein>
<proteinExistence type="predicted"/>
<gene>
    <name evidence="2" type="ORF">DTL42_20985</name>
</gene>
<dbReference type="RefSeq" id="WP_114371861.1">
    <property type="nucleotide sequence ID" value="NZ_QPEX01000045.1"/>
</dbReference>
<dbReference type="PROSITE" id="PS51257">
    <property type="entry name" value="PROKAR_LIPOPROTEIN"/>
    <property type="match status" value="1"/>
</dbReference>
<evidence type="ECO:0000313" key="3">
    <source>
        <dbReference type="Proteomes" id="UP000253562"/>
    </source>
</evidence>